<sequence>MFGGRSIVTPFIVTSEDERQAALKRLAYLAGFPAGSPEAAERMALIEAVALFEQDQADRSDDLAC</sequence>
<gene>
    <name evidence="1" type="ORF">ARD30_14280</name>
</gene>
<dbReference type="Proteomes" id="UP000051562">
    <property type="component" value="Unassembled WGS sequence"/>
</dbReference>
<evidence type="ECO:0000313" key="1">
    <source>
        <dbReference type="EMBL" id="KQK30279.1"/>
    </source>
</evidence>
<accession>A0A0Q3I5M2</accession>
<keyword evidence="2" id="KW-1185">Reference proteome</keyword>
<comment type="caution">
    <text evidence="1">The sequence shown here is derived from an EMBL/GenBank/DDBJ whole genome shotgun (WGS) entry which is preliminary data.</text>
</comment>
<reference evidence="1 2" key="1">
    <citation type="submission" date="2015-10" db="EMBL/GenBank/DDBJ databases">
        <title>Draft genome of Bosea thiooxidans.</title>
        <authorList>
            <person name="Wang X."/>
        </authorList>
    </citation>
    <scope>NUCLEOTIDE SEQUENCE [LARGE SCALE GENOMIC DNA]</scope>
    <source>
        <strain evidence="1 2">CGMCC 9174</strain>
    </source>
</reference>
<evidence type="ECO:0000313" key="2">
    <source>
        <dbReference type="Proteomes" id="UP000051562"/>
    </source>
</evidence>
<dbReference type="AlphaFoldDB" id="A0A0Q3I5M2"/>
<proteinExistence type="predicted"/>
<name>A0A0Q3I5M2_9HYPH</name>
<dbReference type="EMBL" id="LMAR01000038">
    <property type="protein sequence ID" value="KQK30279.1"/>
    <property type="molecule type" value="Genomic_DNA"/>
</dbReference>
<organism evidence="1 2">
    <name type="scientific">Bosea thiooxidans</name>
    <dbReference type="NCBI Taxonomy" id="53254"/>
    <lineage>
        <taxon>Bacteria</taxon>
        <taxon>Pseudomonadati</taxon>
        <taxon>Pseudomonadota</taxon>
        <taxon>Alphaproteobacteria</taxon>
        <taxon>Hyphomicrobiales</taxon>
        <taxon>Boseaceae</taxon>
        <taxon>Bosea</taxon>
    </lineage>
</organism>
<protein>
    <submittedName>
        <fullName evidence="1">Uncharacterized protein</fullName>
    </submittedName>
</protein>